<dbReference type="PROSITE" id="PS51900">
    <property type="entry name" value="CB"/>
    <property type="match status" value="1"/>
</dbReference>
<sequence length="265" mass="30140">MEEKSIEGTGARFVLHPIANNLKSVLARLGDAANANYRLLLVFHEDYMAGPYGRRNKPLSLGRQAKLLYTMKGFADFLGGVALDDFTEQHIRDYKRALTKKGYSLHTIEDFKRCTRGFLKWYVRRLPEEKKASLMKLLNYEECPELAGDDPYKHDECKIKADELPSDEECLRVLGAAKTPRDRALIACLIESGCRIGEILCLRLKDLVFLNGSCYIHVTGKTGSRKVKLNQVTGYLRDWANTHPHTHNPDAPLWISRGERETPAF</sequence>
<evidence type="ECO:0000313" key="7">
    <source>
        <dbReference type="Proteomes" id="UP000678237"/>
    </source>
</evidence>
<dbReference type="EMBL" id="JAGVWE010000002">
    <property type="protein sequence ID" value="MBS3062249.1"/>
    <property type="molecule type" value="Genomic_DNA"/>
</dbReference>
<feature type="domain" description="Core-binding (CB)" evidence="5">
    <location>
        <begin position="27"/>
        <end position="123"/>
    </location>
</feature>
<dbReference type="GO" id="GO:0015074">
    <property type="term" value="P:DNA integration"/>
    <property type="evidence" value="ECO:0007669"/>
    <property type="project" value="InterPro"/>
</dbReference>
<proteinExistence type="predicted"/>
<dbReference type="AlphaFoldDB" id="A0A8T4L9L7"/>
<evidence type="ECO:0000313" key="6">
    <source>
        <dbReference type="EMBL" id="MBS3062249.1"/>
    </source>
</evidence>
<evidence type="ECO:0000256" key="3">
    <source>
        <dbReference type="PROSITE-ProRule" id="PRU01248"/>
    </source>
</evidence>
<reference evidence="6" key="1">
    <citation type="submission" date="2021-03" db="EMBL/GenBank/DDBJ databases">
        <authorList>
            <person name="Jaffe A."/>
        </authorList>
    </citation>
    <scope>NUCLEOTIDE SEQUENCE</scope>
    <source>
        <strain evidence="6">RIFCSPLOWO2_01_FULL_58_19</strain>
    </source>
</reference>
<dbReference type="Gene3D" id="1.10.443.10">
    <property type="entry name" value="Intergrase catalytic core"/>
    <property type="match status" value="1"/>
</dbReference>
<evidence type="ECO:0000259" key="4">
    <source>
        <dbReference type="PROSITE" id="PS51898"/>
    </source>
</evidence>
<dbReference type="SUPFAM" id="SSF56349">
    <property type="entry name" value="DNA breaking-rejoining enzymes"/>
    <property type="match status" value="1"/>
</dbReference>
<evidence type="ECO:0000256" key="1">
    <source>
        <dbReference type="ARBA" id="ARBA00023125"/>
    </source>
</evidence>
<reference evidence="6" key="2">
    <citation type="submission" date="2021-05" db="EMBL/GenBank/DDBJ databases">
        <title>Protein family content uncovers lineage relationships and bacterial pathway maintenance mechanisms in DPANN archaea.</title>
        <authorList>
            <person name="Castelle C.J."/>
            <person name="Meheust R."/>
            <person name="Jaffe A.L."/>
            <person name="Seitz K."/>
            <person name="Gong X."/>
            <person name="Baker B.J."/>
            <person name="Banfield J.F."/>
        </authorList>
    </citation>
    <scope>NUCLEOTIDE SEQUENCE</scope>
    <source>
        <strain evidence="6">RIFCSPLOWO2_01_FULL_58_19</strain>
    </source>
</reference>
<dbReference type="InterPro" id="IPR002104">
    <property type="entry name" value="Integrase_catalytic"/>
</dbReference>
<keyword evidence="1 3" id="KW-0238">DNA-binding</keyword>
<dbReference type="InterPro" id="IPR010998">
    <property type="entry name" value="Integrase_recombinase_N"/>
</dbReference>
<evidence type="ECO:0000256" key="2">
    <source>
        <dbReference type="ARBA" id="ARBA00023172"/>
    </source>
</evidence>
<dbReference type="GO" id="GO:0003677">
    <property type="term" value="F:DNA binding"/>
    <property type="evidence" value="ECO:0007669"/>
    <property type="project" value="UniProtKB-UniRule"/>
</dbReference>
<dbReference type="InterPro" id="IPR011010">
    <property type="entry name" value="DNA_brk_join_enz"/>
</dbReference>
<organism evidence="6 7">
    <name type="scientific">Candidatus Iainarchaeum sp</name>
    <dbReference type="NCBI Taxonomy" id="3101447"/>
    <lineage>
        <taxon>Archaea</taxon>
        <taxon>Candidatus Iainarchaeota</taxon>
        <taxon>Candidatus Iainarchaeia</taxon>
        <taxon>Candidatus Iainarchaeales</taxon>
        <taxon>Candidatus Iainarchaeaceae</taxon>
        <taxon>Candidatus Iainarchaeum</taxon>
    </lineage>
</organism>
<comment type="caution">
    <text evidence="6">The sequence shown here is derived from an EMBL/GenBank/DDBJ whole genome shotgun (WGS) entry which is preliminary data.</text>
</comment>
<accession>A0A8T4L9L7</accession>
<name>A0A8T4L9L7_9ARCH</name>
<gene>
    <name evidence="6" type="ORF">J4203_00095</name>
</gene>
<dbReference type="Gene3D" id="1.10.150.130">
    <property type="match status" value="1"/>
</dbReference>
<dbReference type="Proteomes" id="UP000678237">
    <property type="component" value="Unassembled WGS sequence"/>
</dbReference>
<dbReference type="InterPro" id="IPR044068">
    <property type="entry name" value="CB"/>
</dbReference>
<dbReference type="CDD" id="cd00397">
    <property type="entry name" value="DNA_BRE_C"/>
    <property type="match status" value="1"/>
</dbReference>
<keyword evidence="2" id="KW-0233">DNA recombination</keyword>
<dbReference type="GO" id="GO:0006310">
    <property type="term" value="P:DNA recombination"/>
    <property type="evidence" value="ECO:0007669"/>
    <property type="project" value="UniProtKB-KW"/>
</dbReference>
<evidence type="ECO:0000259" key="5">
    <source>
        <dbReference type="PROSITE" id="PS51900"/>
    </source>
</evidence>
<protein>
    <submittedName>
        <fullName evidence="6">Site-specific integrase</fullName>
    </submittedName>
</protein>
<feature type="domain" description="Tyr recombinase" evidence="4">
    <location>
        <begin position="159"/>
        <end position="265"/>
    </location>
</feature>
<dbReference type="PROSITE" id="PS51898">
    <property type="entry name" value="TYR_RECOMBINASE"/>
    <property type="match status" value="1"/>
</dbReference>
<dbReference type="InterPro" id="IPR013762">
    <property type="entry name" value="Integrase-like_cat_sf"/>
</dbReference>